<dbReference type="AlphaFoldDB" id="A0AA39H490"/>
<dbReference type="GO" id="GO:0008209">
    <property type="term" value="P:androgen metabolic process"/>
    <property type="evidence" value="ECO:0007669"/>
    <property type="project" value="TreeGrafter"/>
</dbReference>
<dbReference type="Proteomes" id="UP001175271">
    <property type="component" value="Unassembled WGS sequence"/>
</dbReference>
<comment type="similarity">
    <text evidence="2">Belongs to the short-chain dehydrogenases/reductases (SDR) family.</text>
</comment>
<keyword evidence="4" id="KW-1185">Reference proteome</keyword>
<evidence type="ECO:0008006" key="5">
    <source>
        <dbReference type="Google" id="ProtNLM"/>
    </source>
</evidence>
<protein>
    <recommendedName>
        <fullName evidence="5">3-hydroxyacyl-CoA dehydrogenase type-2</fullName>
    </recommendedName>
</protein>
<dbReference type="InterPro" id="IPR020904">
    <property type="entry name" value="Sc_DH/Rdtase_CS"/>
</dbReference>
<evidence type="ECO:0000256" key="1">
    <source>
        <dbReference type="ARBA" id="ARBA00023002"/>
    </source>
</evidence>
<name>A0AA39H490_9BILA</name>
<keyword evidence="1" id="KW-0560">Oxidoreductase</keyword>
<dbReference type="GO" id="GO:0004303">
    <property type="term" value="F:estradiol 17-beta-dehydrogenase [NAD(P)+] activity"/>
    <property type="evidence" value="ECO:0007669"/>
    <property type="project" value="TreeGrafter"/>
</dbReference>
<dbReference type="GO" id="GO:0006631">
    <property type="term" value="P:fatty acid metabolic process"/>
    <property type="evidence" value="ECO:0007669"/>
    <property type="project" value="TreeGrafter"/>
</dbReference>
<gene>
    <name evidence="3" type="ORF">QR680_002604</name>
</gene>
<dbReference type="PRINTS" id="PR00081">
    <property type="entry name" value="GDHRDH"/>
</dbReference>
<dbReference type="PROSITE" id="PS00061">
    <property type="entry name" value="ADH_SHORT"/>
    <property type="match status" value="1"/>
</dbReference>
<dbReference type="CDD" id="cd05371">
    <property type="entry name" value="HSD10-like_SDR_c"/>
    <property type="match status" value="1"/>
</dbReference>
<accession>A0AA39H490</accession>
<dbReference type="SUPFAM" id="SSF51735">
    <property type="entry name" value="NAD(P)-binding Rossmann-fold domains"/>
    <property type="match status" value="1"/>
</dbReference>
<comment type="caution">
    <text evidence="3">The sequence shown here is derived from an EMBL/GenBank/DDBJ whole genome shotgun (WGS) entry which is preliminary data.</text>
</comment>
<organism evidence="3 4">
    <name type="scientific">Steinernema hermaphroditum</name>
    <dbReference type="NCBI Taxonomy" id="289476"/>
    <lineage>
        <taxon>Eukaryota</taxon>
        <taxon>Metazoa</taxon>
        <taxon>Ecdysozoa</taxon>
        <taxon>Nematoda</taxon>
        <taxon>Chromadorea</taxon>
        <taxon>Rhabditida</taxon>
        <taxon>Tylenchina</taxon>
        <taxon>Panagrolaimomorpha</taxon>
        <taxon>Strongyloidoidea</taxon>
        <taxon>Steinernematidae</taxon>
        <taxon>Steinernema</taxon>
    </lineage>
</organism>
<dbReference type="PRINTS" id="PR00080">
    <property type="entry name" value="SDRFAMILY"/>
</dbReference>
<dbReference type="GO" id="GO:0005739">
    <property type="term" value="C:mitochondrion"/>
    <property type="evidence" value="ECO:0007669"/>
    <property type="project" value="TreeGrafter"/>
</dbReference>
<dbReference type="InterPro" id="IPR036291">
    <property type="entry name" value="NAD(P)-bd_dom_sf"/>
</dbReference>
<proteinExistence type="inferred from homology"/>
<evidence type="ECO:0000256" key="2">
    <source>
        <dbReference type="RuleBase" id="RU000363"/>
    </source>
</evidence>
<dbReference type="GO" id="GO:0008210">
    <property type="term" value="P:estrogen metabolic process"/>
    <property type="evidence" value="ECO:0007669"/>
    <property type="project" value="TreeGrafter"/>
</dbReference>
<dbReference type="PANTHER" id="PTHR43658:SF8">
    <property type="entry name" value="17-BETA-HYDROXYSTEROID DEHYDROGENASE 14-RELATED"/>
    <property type="match status" value="1"/>
</dbReference>
<dbReference type="Pfam" id="PF00106">
    <property type="entry name" value="adh_short"/>
    <property type="match status" value="1"/>
</dbReference>
<dbReference type="EMBL" id="JAUCMV010000005">
    <property type="protein sequence ID" value="KAK0398471.1"/>
    <property type="molecule type" value="Genomic_DNA"/>
</dbReference>
<dbReference type="PANTHER" id="PTHR43658">
    <property type="entry name" value="SHORT-CHAIN DEHYDROGENASE/REDUCTASE"/>
    <property type="match status" value="1"/>
</dbReference>
<dbReference type="InterPro" id="IPR002347">
    <property type="entry name" value="SDR_fam"/>
</dbReference>
<sequence>MSSAIRSTKGLVTVVTGAASGLGHGTAARLINQGAKVAILDLPTSKGEEVAKQLGKNCIFTPADVTSESDVKAAFAKVKSEFGRVDGVVNCAGIAYAFKLYNFKKGKMAELDKIQRTLNVNVIGTFNVIRHGAEVMGQNPKDDMNQRGVFINTASVAAFDGQTGQSAYSASKGAIAAITLPLARDFADDGIRVMTIAPGLFDTPMLSSLPEKVIILITQNASAKSYLNNEMTCATIRSFSANRVHANAYTEKNVYEVNWMISEPCAVKTYLGQLVPNPNRIGNPEEYGALVQHILENRYLNGEVIRLDGSLRMPP</sequence>
<evidence type="ECO:0000313" key="3">
    <source>
        <dbReference type="EMBL" id="KAK0398471.1"/>
    </source>
</evidence>
<evidence type="ECO:0000313" key="4">
    <source>
        <dbReference type="Proteomes" id="UP001175271"/>
    </source>
</evidence>
<reference evidence="3" key="1">
    <citation type="submission" date="2023-06" db="EMBL/GenBank/DDBJ databases">
        <title>Genomic analysis of the entomopathogenic nematode Steinernema hermaphroditum.</title>
        <authorList>
            <person name="Schwarz E.M."/>
            <person name="Heppert J.K."/>
            <person name="Baniya A."/>
            <person name="Schwartz H.T."/>
            <person name="Tan C.-H."/>
            <person name="Antoshechkin I."/>
            <person name="Sternberg P.W."/>
            <person name="Goodrich-Blair H."/>
            <person name="Dillman A.R."/>
        </authorList>
    </citation>
    <scope>NUCLEOTIDE SEQUENCE</scope>
    <source>
        <strain evidence="3">PS9179</strain>
        <tissue evidence="3">Whole animal</tissue>
    </source>
</reference>
<dbReference type="Gene3D" id="3.40.50.720">
    <property type="entry name" value="NAD(P)-binding Rossmann-like Domain"/>
    <property type="match status" value="1"/>
</dbReference>